<dbReference type="NCBIfam" id="TIGR03150">
    <property type="entry name" value="fabF"/>
    <property type="match status" value="1"/>
</dbReference>
<comment type="caution">
    <text evidence="18">The sequence shown here is derived from an EMBL/GenBank/DDBJ whole genome shotgun (WGS) entry which is preliminary data.</text>
</comment>
<reference evidence="19" key="1">
    <citation type="submission" date="2017-07" db="EMBL/GenBank/DDBJ databases">
        <title>Draft genome sequence of Effusibacillus lacus strain skLN1.</title>
        <authorList>
            <person name="Watanabe M."/>
            <person name="Kojima H."/>
            <person name="Fukui M."/>
        </authorList>
    </citation>
    <scope>NUCLEOTIDE SEQUENCE [LARGE SCALE GENOMIC DNA]</scope>
    <source>
        <strain evidence="19">skLN1</strain>
    </source>
</reference>
<dbReference type="CDD" id="cd00834">
    <property type="entry name" value="KAS_I_II"/>
    <property type="match status" value="1"/>
</dbReference>
<dbReference type="Proteomes" id="UP000217785">
    <property type="component" value="Unassembled WGS sequence"/>
</dbReference>
<dbReference type="InterPro" id="IPR020841">
    <property type="entry name" value="PKS_Beta-ketoAc_synthase_dom"/>
</dbReference>
<dbReference type="UniPathway" id="UPA00094"/>
<dbReference type="EC" id="2.3.1.179" evidence="3 14"/>
<dbReference type="InterPro" id="IPR017568">
    <property type="entry name" value="3-oxoacyl-ACP_synth-2"/>
</dbReference>
<dbReference type="PROSITE" id="PS52004">
    <property type="entry name" value="KS3_2"/>
    <property type="match status" value="1"/>
</dbReference>
<comment type="catalytic activity">
    <reaction evidence="12 14">
        <text>(9Z)-hexadecenoyl-[ACP] + malonyl-[ACP] + H(+) = 3-oxo-(11Z)-octadecenoyl-[ACP] + holo-[ACP] + CO2</text>
        <dbReference type="Rhea" id="RHEA:55040"/>
        <dbReference type="Rhea" id="RHEA-COMP:9623"/>
        <dbReference type="Rhea" id="RHEA-COMP:9685"/>
        <dbReference type="Rhea" id="RHEA-COMP:10800"/>
        <dbReference type="Rhea" id="RHEA-COMP:14074"/>
        <dbReference type="ChEBI" id="CHEBI:15378"/>
        <dbReference type="ChEBI" id="CHEBI:16526"/>
        <dbReference type="ChEBI" id="CHEBI:64479"/>
        <dbReference type="ChEBI" id="CHEBI:78449"/>
        <dbReference type="ChEBI" id="CHEBI:83989"/>
        <dbReference type="ChEBI" id="CHEBI:138538"/>
        <dbReference type="EC" id="2.3.1.179"/>
    </reaction>
</comment>
<evidence type="ECO:0000256" key="5">
    <source>
        <dbReference type="ARBA" id="ARBA00022516"/>
    </source>
</evidence>
<dbReference type="InterPro" id="IPR014030">
    <property type="entry name" value="Ketoacyl_synth_N"/>
</dbReference>
<dbReference type="Pfam" id="PF02801">
    <property type="entry name" value="Ketoacyl-synt_C"/>
    <property type="match status" value="1"/>
</dbReference>
<evidence type="ECO:0000256" key="2">
    <source>
        <dbReference type="ARBA" id="ARBA00008467"/>
    </source>
</evidence>
<keyword evidence="10 14" id="KW-0012">Acyltransferase</keyword>
<evidence type="ECO:0000256" key="8">
    <source>
        <dbReference type="ARBA" id="ARBA00023098"/>
    </source>
</evidence>
<evidence type="ECO:0000256" key="7">
    <source>
        <dbReference type="ARBA" id="ARBA00022832"/>
    </source>
</evidence>
<feature type="domain" description="Ketosynthase family 3 (KS3)" evidence="17">
    <location>
        <begin position="2"/>
        <end position="411"/>
    </location>
</feature>
<evidence type="ECO:0000313" key="18">
    <source>
        <dbReference type="EMBL" id="GAX90399.1"/>
    </source>
</evidence>
<dbReference type="SUPFAM" id="SSF53901">
    <property type="entry name" value="Thiolase-like"/>
    <property type="match status" value="2"/>
</dbReference>
<sequence length="414" mass="44156">MRRRVVVTGMGVISPVGNTVSAFWESLVAGKSGVGKITRFDASEYPCQIAAEVKDFNPEAYMDKREARKMDRFAQYAVAAARMAMDDSKLQITEENEERVGVYVGSGIGGLETLMEQHQILLEKGPRRVSPFFIPMMIGDIATGQISIFLGAKGPNSSPISACATGTNAIGDAYKIIERGAADVMITGGAEATVLPLAVAGFASARALATAFNDTPEKASRPFDRDRDGFVMGEGAGILVLEELEHAKKRGAAIYAEIIGYGMSGDAYHITQPAPEGAGAARCMREAVRDAGINPTEVDYINAHGTSTDFNDKLETMAIKKVFGDHAYKLAVSSTKSVTGHLLGAAGGVEAVACVKAIQEQMLPPTINLENPDPECDLDYVPNVARKMAVNVAMSNSFGFGGHNASIIFRKYQE</sequence>
<evidence type="ECO:0000256" key="15">
    <source>
        <dbReference type="PIRSR" id="PIRSR000447-1"/>
    </source>
</evidence>
<evidence type="ECO:0000256" key="14">
    <source>
        <dbReference type="PIRNR" id="PIRNR000447"/>
    </source>
</evidence>
<comment type="catalytic activity">
    <reaction evidence="13 14">
        <text>a fatty acyl-[ACP] + malonyl-[ACP] + H(+) = a 3-oxoacyl-[ACP] + holo-[ACP] + CO2</text>
        <dbReference type="Rhea" id="RHEA:22836"/>
        <dbReference type="Rhea" id="RHEA-COMP:9623"/>
        <dbReference type="Rhea" id="RHEA-COMP:9685"/>
        <dbReference type="Rhea" id="RHEA-COMP:9916"/>
        <dbReference type="Rhea" id="RHEA-COMP:14125"/>
        <dbReference type="ChEBI" id="CHEBI:15378"/>
        <dbReference type="ChEBI" id="CHEBI:16526"/>
        <dbReference type="ChEBI" id="CHEBI:64479"/>
        <dbReference type="ChEBI" id="CHEBI:78449"/>
        <dbReference type="ChEBI" id="CHEBI:78776"/>
        <dbReference type="ChEBI" id="CHEBI:138651"/>
    </reaction>
</comment>
<evidence type="ECO:0000256" key="11">
    <source>
        <dbReference type="ARBA" id="ARBA00024006"/>
    </source>
</evidence>
<feature type="active site" description="For beta-ketoacyl synthase activity" evidence="15">
    <location>
        <position position="163"/>
    </location>
</feature>
<dbReference type="PIRSF" id="PIRSF000447">
    <property type="entry name" value="KAS_II"/>
    <property type="match status" value="1"/>
</dbReference>
<dbReference type="Gene3D" id="3.40.47.10">
    <property type="match status" value="1"/>
</dbReference>
<evidence type="ECO:0000256" key="16">
    <source>
        <dbReference type="RuleBase" id="RU003694"/>
    </source>
</evidence>
<dbReference type="GO" id="GO:0005829">
    <property type="term" value="C:cytosol"/>
    <property type="evidence" value="ECO:0007669"/>
    <property type="project" value="TreeGrafter"/>
</dbReference>
<dbReference type="SMART" id="SM00825">
    <property type="entry name" value="PKS_KS"/>
    <property type="match status" value="1"/>
</dbReference>
<evidence type="ECO:0000256" key="6">
    <source>
        <dbReference type="ARBA" id="ARBA00022679"/>
    </source>
</evidence>
<dbReference type="NCBIfam" id="NF004970">
    <property type="entry name" value="PRK06333.1"/>
    <property type="match status" value="1"/>
</dbReference>
<dbReference type="AlphaFoldDB" id="A0A292YNC4"/>
<evidence type="ECO:0000256" key="3">
    <source>
        <dbReference type="ARBA" id="ARBA00012356"/>
    </source>
</evidence>
<dbReference type="EMBL" id="BDUF01000057">
    <property type="protein sequence ID" value="GAX90399.1"/>
    <property type="molecule type" value="Genomic_DNA"/>
</dbReference>
<evidence type="ECO:0000256" key="1">
    <source>
        <dbReference type="ARBA" id="ARBA00005194"/>
    </source>
</evidence>
<evidence type="ECO:0000256" key="10">
    <source>
        <dbReference type="ARBA" id="ARBA00023315"/>
    </source>
</evidence>
<dbReference type="InterPro" id="IPR000794">
    <property type="entry name" value="Beta-ketoacyl_synthase"/>
</dbReference>
<keyword evidence="8" id="KW-0443">Lipid metabolism</keyword>
<dbReference type="GO" id="GO:0006633">
    <property type="term" value="P:fatty acid biosynthetic process"/>
    <property type="evidence" value="ECO:0007669"/>
    <property type="project" value="UniProtKB-UniRule"/>
</dbReference>
<dbReference type="RefSeq" id="WP_096182125.1">
    <property type="nucleotide sequence ID" value="NZ_BDUF01000057.1"/>
</dbReference>
<evidence type="ECO:0000256" key="4">
    <source>
        <dbReference type="ARBA" id="ARBA00014657"/>
    </source>
</evidence>
<dbReference type="PANTHER" id="PTHR11712">
    <property type="entry name" value="POLYKETIDE SYNTHASE-RELATED"/>
    <property type="match status" value="1"/>
</dbReference>
<evidence type="ECO:0000256" key="12">
    <source>
        <dbReference type="ARBA" id="ARBA00047318"/>
    </source>
</evidence>
<dbReference type="FunFam" id="3.40.47.10:FF:000009">
    <property type="entry name" value="3-oxoacyl-[acyl-carrier-protein] synthase 2"/>
    <property type="match status" value="1"/>
</dbReference>
<evidence type="ECO:0000313" key="19">
    <source>
        <dbReference type="Proteomes" id="UP000217785"/>
    </source>
</evidence>
<keyword evidence="5 14" id="KW-0444">Lipid biosynthesis</keyword>
<comment type="pathway">
    <text evidence="1 14">Lipid metabolism; fatty acid biosynthesis.</text>
</comment>
<evidence type="ECO:0000256" key="9">
    <source>
        <dbReference type="ARBA" id="ARBA00023160"/>
    </source>
</evidence>
<name>A0A292YNC4_9BACL</name>
<dbReference type="PROSITE" id="PS00606">
    <property type="entry name" value="KS3_1"/>
    <property type="match status" value="1"/>
</dbReference>
<dbReference type="OrthoDB" id="9808669at2"/>
<dbReference type="InterPro" id="IPR018201">
    <property type="entry name" value="Ketoacyl_synth_AS"/>
</dbReference>
<protein>
    <recommendedName>
        <fullName evidence="4 14">3-oxoacyl-[acyl-carrier-protein] synthase 2</fullName>
        <ecNumber evidence="3 14">2.3.1.179</ecNumber>
    </recommendedName>
</protein>
<organism evidence="18 19">
    <name type="scientific">Effusibacillus lacus</name>
    <dbReference type="NCBI Taxonomy" id="1348429"/>
    <lineage>
        <taxon>Bacteria</taxon>
        <taxon>Bacillati</taxon>
        <taxon>Bacillota</taxon>
        <taxon>Bacilli</taxon>
        <taxon>Bacillales</taxon>
        <taxon>Alicyclobacillaceae</taxon>
        <taxon>Effusibacillus</taxon>
    </lineage>
</organism>
<dbReference type="InterPro" id="IPR014031">
    <property type="entry name" value="Ketoacyl_synth_C"/>
</dbReference>
<keyword evidence="9 14" id="KW-0275">Fatty acid biosynthesis</keyword>
<keyword evidence="19" id="KW-1185">Reference proteome</keyword>
<keyword evidence="7" id="KW-0276">Fatty acid metabolism</keyword>
<proteinExistence type="inferred from homology"/>
<evidence type="ECO:0000256" key="13">
    <source>
        <dbReference type="ARBA" id="ARBA00047659"/>
    </source>
</evidence>
<comment type="similarity">
    <text evidence="2 14 16">Belongs to the thiolase-like superfamily. Beta-ketoacyl-ACP synthases family.</text>
</comment>
<dbReference type="PANTHER" id="PTHR11712:SF336">
    <property type="entry name" value="3-OXOACYL-[ACYL-CARRIER-PROTEIN] SYNTHASE, MITOCHONDRIAL"/>
    <property type="match status" value="1"/>
</dbReference>
<keyword evidence="6 14" id="KW-0808">Transferase</keyword>
<evidence type="ECO:0000259" key="17">
    <source>
        <dbReference type="PROSITE" id="PS52004"/>
    </source>
</evidence>
<dbReference type="GO" id="GO:0004315">
    <property type="term" value="F:3-oxoacyl-[acyl-carrier-protein] synthase activity"/>
    <property type="evidence" value="ECO:0007669"/>
    <property type="project" value="UniProtKB-UniRule"/>
</dbReference>
<dbReference type="InterPro" id="IPR016039">
    <property type="entry name" value="Thiolase-like"/>
</dbReference>
<dbReference type="Pfam" id="PF00109">
    <property type="entry name" value="ketoacyl-synt"/>
    <property type="match status" value="1"/>
</dbReference>
<dbReference type="NCBIfam" id="NF005589">
    <property type="entry name" value="PRK07314.1"/>
    <property type="match status" value="1"/>
</dbReference>
<gene>
    <name evidence="18" type="ORF">EFBL_2026</name>
</gene>
<comment type="function">
    <text evidence="11 14">Involved in the type II fatty acid elongation cycle. Catalyzes the elongation of a wide range of acyl-ACP by the addition of two carbons from malonyl-ACP to an acyl acceptor. Can efficiently catalyze the conversion of palmitoleoyl-ACP (cis-hexadec-9-enoyl-ACP) to cis-vaccenoyl-ACP (cis-octadec-11-enoyl-ACP), an essential step in the thermal regulation of fatty acid composition.</text>
</comment>
<accession>A0A292YNC4</accession>